<sequence>MNQEFDWLDYLSLLNPHCVLQASVGGLPSITREEVLASLAGVSAFAELMVSGRTGTLAADEVASRSYLNAFVLAFKLNQALMSGFPVTDFKVVWREVCRDVFGVKASCPHCEGGYRGTRLCPHCAGTGLQTKTSYYFARSAQVSRVKWERLGVMLPVCHSVIAQALEQVRQQLKFNLSKRLAA</sequence>
<reference evidence="1" key="2">
    <citation type="submission" date="2023-04" db="EMBL/GenBank/DDBJ databases">
        <authorList>
            <person name="Beletskiy A.V."/>
            <person name="Mardanov A.V."/>
            <person name="Ravin N.V."/>
        </authorList>
    </citation>
    <scope>NUCLEOTIDE SEQUENCE</scope>
    <source>
        <strain evidence="1">GKL-01</strain>
    </source>
</reference>
<dbReference type="KEGG" id="tdu:QJT80_06850"/>
<organism evidence="1">
    <name type="scientific">Candidatus Thiocaldithrix dubininis</name>
    <dbReference type="NCBI Taxonomy" id="3080823"/>
    <lineage>
        <taxon>Bacteria</taxon>
        <taxon>Pseudomonadati</taxon>
        <taxon>Pseudomonadota</taxon>
        <taxon>Gammaproteobacteria</taxon>
        <taxon>Thiotrichales</taxon>
        <taxon>Thiotrichaceae</taxon>
        <taxon>Candidatus Thiocaldithrix</taxon>
    </lineage>
</organism>
<gene>
    <name evidence="1" type="ORF">QJT80_06850</name>
</gene>
<evidence type="ECO:0000313" key="1">
    <source>
        <dbReference type="EMBL" id="WGZ92195.1"/>
    </source>
</evidence>
<dbReference type="EMBL" id="CP124755">
    <property type="protein sequence ID" value="WGZ92195.1"/>
    <property type="molecule type" value="Genomic_DNA"/>
</dbReference>
<name>A0AA95H8E6_9GAMM</name>
<dbReference type="AlphaFoldDB" id="A0AA95H8E6"/>
<protein>
    <submittedName>
        <fullName evidence="1">Uncharacterized protein</fullName>
    </submittedName>
</protein>
<proteinExistence type="predicted"/>
<reference evidence="1" key="1">
    <citation type="journal article" date="2023" name="Int. J. Mol. Sci.">
        <title>Metagenomics Revealed a New Genus 'Candidatus Thiocaldithrix dubininis' gen. nov., sp. nov. and a New Species 'Candidatus Thiothrix putei' sp. nov. in the Family Thiotrichaceae, Some Members of Which Have Traits of Both Na+- and H+-Motive Energetics.</title>
        <authorList>
            <person name="Ravin N.V."/>
            <person name="Muntyan M.S."/>
            <person name="Smolyakov D.D."/>
            <person name="Rudenko T.S."/>
            <person name="Beletsky A.V."/>
            <person name="Mardanov A.V."/>
            <person name="Grabovich M.Y."/>
        </authorList>
    </citation>
    <scope>NUCLEOTIDE SEQUENCE</scope>
    <source>
        <strain evidence="1">GKL-01</strain>
    </source>
</reference>
<accession>A0AA95H8E6</accession>
<dbReference type="Proteomes" id="UP001300672">
    <property type="component" value="Chromosome"/>
</dbReference>